<evidence type="ECO:0000256" key="6">
    <source>
        <dbReference type="SAM" id="Phobius"/>
    </source>
</evidence>
<dbReference type="SMART" id="SM01077">
    <property type="entry name" value="Cg6151-P"/>
    <property type="match status" value="1"/>
</dbReference>
<evidence type="ECO:0000313" key="7">
    <source>
        <dbReference type="EMBL" id="KXN73000.1"/>
    </source>
</evidence>
<evidence type="ECO:0000256" key="5">
    <source>
        <dbReference type="ARBA" id="ARBA00023136"/>
    </source>
</evidence>
<dbReference type="OrthoDB" id="5591789at2759"/>
<dbReference type="GO" id="GO:0016192">
    <property type="term" value="P:vesicle-mediated transport"/>
    <property type="evidence" value="ECO:0007669"/>
    <property type="project" value="TreeGrafter"/>
</dbReference>
<gene>
    <name evidence="7" type="ORF">CONCODRAFT_77534</name>
</gene>
<comment type="subcellular location">
    <subcellularLocation>
        <location evidence="1">Endomembrane system</location>
        <topology evidence="1">Multi-pass membrane protein</topology>
    </subcellularLocation>
</comment>
<protein>
    <recommendedName>
        <fullName evidence="9">Golgi apparatus membrane protein TVP18</fullName>
    </recommendedName>
</protein>
<reference evidence="7 8" key="1">
    <citation type="journal article" date="2015" name="Genome Biol. Evol.">
        <title>Phylogenomic analyses indicate that early fungi evolved digesting cell walls of algal ancestors of land plants.</title>
        <authorList>
            <person name="Chang Y."/>
            <person name="Wang S."/>
            <person name="Sekimoto S."/>
            <person name="Aerts A.L."/>
            <person name="Choi C."/>
            <person name="Clum A."/>
            <person name="LaButti K.M."/>
            <person name="Lindquist E.A."/>
            <person name="Yee Ngan C."/>
            <person name="Ohm R.A."/>
            <person name="Salamov A.A."/>
            <person name="Grigoriev I.V."/>
            <person name="Spatafora J.W."/>
            <person name="Berbee M.L."/>
        </authorList>
    </citation>
    <scope>NUCLEOTIDE SEQUENCE [LARGE SCALE GENOMIC DNA]</scope>
    <source>
        <strain evidence="7 8">NRRL 28638</strain>
    </source>
</reference>
<keyword evidence="3 6" id="KW-0812">Transmembrane</keyword>
<dbReference type="PANTHER" id="PTHR13314:SF2">
    <property type="entry name" value="CALCIUM CHANNEL FLOWER HOMOLOG"/>
    <property type="match status" value="1"/>
</dbReference>
<dbReference type="PANTHER" id="PTHR13314">
    <property type="entry name" value="CALCIUM CHANNEL FLOWER HOMOLOG"/>
    <property type="match status" value="1"/>
</dbReference>
<dbReference type="Pfam" id="PF10233">
    <property type="entry name" value="Cg6151-P"/>
    <property type="match status" value="1"/>
</dbReference>
<evidence type="ECO:0000256" key="2">
    <source>
        <dbReference type="ARBA" id="ARBA00005738"/>
    </source>
</evidence>
<sequence>MSFVEKLKAEATSLEYTIYAQWSAVISVILLIIIGIVKFISYVFVWSIVGWVFCGIIVILEVPFFTLMFRNGRFEGFLSKFENPTFRAGAYLAAAIVMYLSAIVQSSGFIACGVFLTFVSIFYGLSIMRHQERVSTVLLGGEGILNLPTSSV</sequence>
<dbReference type="AlphaFoldDB" id="A0A137PDD8"/>
<keyword evidence="4 6" id="KW-1133">Transmembrane helix</keyword>
<dbReference type="STRING" id="796925.A0A137PDD8"/>
<evidence type="ECO:0000256" key="3">
    <source>
        <dbReference type="ARBA" id="ARBA00022692"/>
    </source>
</evidence>
<evidence type="ECO:0000256" key="1">
    <source>
        <dbReference type="ARBA" id="ARBA00004127"/>
    </source>
</evidence>
<organism evidence="7 8">
    <name type="scientific">Conidiobolus coronatus (strain ATCC 28846 / CBS 209.66 / NRRL 28638)</name>
    <name type="common">Delacroixia coronata</name>
    <dbReference type="NCBI Taxonomy" id="796925"/>
    <lineage>
        <taxon>Eukaryota</taxon>
        <taxon>Fungi</taxon>
        <taxon>Fungi incertae sedis</taxon>
        <taxon>Zoopagomycota</taxon>
        <taxon>Entomophthoromycotina</taxon>
        <taxon>Entomophthoromycetes</taxon>
        <taxon>Entomophthorales</taxon>
        <taxon>Ancylistaceae</taxon>
        <taxon>Conidiobolus</taxon>
    </lineage>
</organism>
<feature type="transmembrane region" description="Helical" evidence="6">
    <location>
        <begin position="85"/>
        <end position="102"/>
    </location>
</feature>
<evidence type="ECO:0000313" key="8">
    <source>
        <dbReference type="Proteomes" id="UP000070444"/>
    </source>
</evidence>
<feature type="transmembrane region" description="Helical" evidence="6">
    <location>
        <begin position="16"/>
        <end position="37"/>
    </location>
</feature>
<dbReference type="Proteomes" id="UP000070444">
    <property type="component" value="Unassembled WGS sequence"/>
</dbReference>
<dbReference type="GO" id="GO:0016020">
    <property type="term" value="C:membrane"/>
    <property type="evidence" value="ECO:0007669"/>
    <property type="project" value="InterPro"/>
</dbReference>
<dbReference type="GO" id="GO:0012505">
    <property type="term" value="C:endomembrane system"/>
    <property type="evidence" value="ECO:0007669"/>
    <property type="project" value="UniProtKB-SubCell"/>
</dbReference>
<feature type="transmembrane region" description="Helical" evidence="6">
    <location>
        <begin position="43"/>
        <end position="64"/>
    </location>
</feature>
<accession>A0A137PDD8</accession>
<name>A0A137PDD8_CONC2</name>
<dbReference type="OMA" id="MAIVQWC"/>
<evidence type="ECO:0000256" key="4">
    <source>
        <dbReference type="ARBA" id="ARBA00022989"/>
    </source>
</evidence>
<dbReference type="InterPro" id="IPR019365">
    <property type="entry name" value="TVP18/Ca-channel_flower"/>
</dbReference>
<evidence type="ECO:0008006" key="9">
    <source>
        <dbReference type="Google" id="ProtNLM"/>
    </source>
</evidence>
<keyword evidence="5 6" id="KW-0472">Membrane</keyword>
<dbReference type="EMBL" id="KQ964443">
    <property type="protein sequence ID" value="KXN73000.1"/>
    <property type="molecule type" value="Genomic_DNA"/>
</dbReference>
<keyword evidence="8" id="KW-1185">Reference proteome</keyword>
<proteinExistence type="inferred from homology"/>
<comment type="similarity">
    <text evidence="2">Belongs to the TVP18 family.</text>
</comment>